<evidence type="ECO:0000313" key="3">
    <source>
        <dbReference type="EMBL" id="MCS3866358.1"/>
    </source>
</evidence>
<feature type="compositionally biased region" description="Basic and acidic residues" evidence="1">
    <location>
        <begin position="55"/>
        <end position="65"/>
    </location>
</feature>
<reference evidence="3" key="1">
    <citation type="submission" date="2022-08" db="EMBL/GenBank/DDBJ databases">
        <title>Genomic Encyclopedia of Type Strains, Phase V (KMG-V): Genome sequencing to study the core and pangenomes of soil and plant-associated prokaryotes.</title>
        <authorList>
            <person name="Whitman W."/>
        </authorList>
    </citation>
    <scope>NUCLEOTIDE SEQUENCE</scope>
    <source>
        <strain evidence="3">SP2016B</strain>
    </source>
</reference>
<organism evidence="3 4">
    <name type="scientific">Salinibacter ruber</name>
    <dbReference type="NCBI Taxonomy" id="146919"/>
    <lineage>
        <taxon>Bacteria</taxon>
        <taxon>Pseudomonadati</taxon>
        <taxon>Rhodothermota</taxon>
        <taxon>Rhodothermia</taxon>
        <taxon>Rhodothermales</taxon>
        <taxon>Salinibacteraceae</taxon>
        <taxon>Salinibacter</taxon>
    </lineage>
</organism>
<dbReference type="RefSeq" id="WP_259084028.1">
    <property type="nucleotide sequence ID" value="NZ_JANTYZ010000011.1"/>
</dbReference>
<keyword evidence="2" id="KW-0812">Transmembrane</keyword>
<evidence type="ECO:0000256" key="2">
    <source>
        <dbReference type="SAM" id="Phobius"/>
    </source>
</evidence>
<dbReference type="EMBL" id="JANTYZ010000011">
    <property type="protein sequence ID" value="MCS3866358.1"/>
    <property type="molecule type" value="Genomic_DNA"/>
</dbReference>
<keyword evidence="2" id="KW-1133">Transmembrane helix</keyword>
<gene>
    <name evidence="3" type="ORF">GGP82_002931</name>
</gene>
<keyword evidence="2" id="KW-0472">Membrane</keyword>
<accession>A0A9X2U3V2</accession>
<dbReference type="Proteomes" id="UP001155034">
    <property type="component" value="Unassembled WGS sequence"/>
</dbReference>
<comment type="caution">
    <text evidence="3">The sequence shown here is derived from an EMBL/GenBank/DDBJ whole genome shotgun (WGS) entry which is preliminary data.</text>
</comment>
<dbReference type="AlphaFoldDB" id="A0A9X2U3V2"/>
<name>A0A9X2U3V2_9BACT</name>
<feature type="region of interest" description="Disordered" evidence="1">
    <location>
        <begin position="54"/>
        <end position="79"/>
    </location>
</feature>
<proteinExistence type="predicted"/>
<protein>
    <submittedName>
        <fullName evidence="3">Uncharacterized protein</fullName>
    </submittedName>
</protein>
<evidence type="ECO:0000256" key="1">
    <source>
        <dbReference type="SAM" id="MobiDB-lite"/>
    </source>
</evidence>
<evidence type="ECO:0000313" key="4">
    <source>
        <dbReference type="Proteomes" id="UP001155034"/>
    </source>
</evidence>
<sequence length="127" mass="14167">MIVGILLFQAVACAVLSGIVANNKNRSVGAWSVLGFVFGLFAFVAALVVEEVEPEREYRSGDSEKQSSGIPKFNPEEHQKKCPACAEYIKLEAQVCKHCGHEFSDEEVEKQVADALRDYRDRMSDRK</sequence>
<feature type="transmembrane region" description="Helical" evidence="2">
    <location>
        <begin position="28"/>
        <end position="49"/>
    </location>
</feature>